<dbReference type="InterPro" id="IPR026881">
    <property type="entry name" value="WYL_dom"/>
</dbReference>
<comment type="caution">
    <text evidence="5">The sequence shown here is derived from an EMBL/GenBank/DDBJ whole genome shotgun (WGS) entry which is preliminary data.</text>
</comment>
<keyword evidence="1" id="KW-0805">Transcription regulation</keyword>
<gene>
    <name evidence="5" type="ORF">GCM10009733_067410</name>
</gene>
<dbReference type="InterPro" id="IPR051534">
    <property type="entry name" value="CBASS_pafABC_assoc_protein"/>
</dbReference>
<sequence length="321" mass="35054">MSDTAQRLLRLLSLLQTPRDWSGPELAERLGVTGRTVRNDVERLRGLGYPVHGIRGVTGGYRLGPGAQLPPLLLDDDEAVAVAVGLRVGATQGAVTGIEEAALRALTKLEQLLPSRLRHRLNGLRASVVPLPHAGSHVDAETLTAIAAAARDHERLRFDYAAHDGSATRREVEPHRLAHSRGRWYLVGWDIARSDWRTFRVDRMRLRTPNGPRFTPREDPGGDLAGHVTTGLATATWQCRARVTVRAPAQHVRDRLPSGVRVEPLGDDACVAEVGSDTPQLLASYLGMLGAPFEVTEPPELVAEIRALADRYRRAVPAETP</sequence>
<evidence type="ECO:0000259" key="4">
    <source>
        <dbReference type="PROSITE" id="PS51000"/>
    </source>
</evidence>
<dbReference type="PANTHER" id="PTHR34580">
    <property type="match status" value="1"/>
</dbReference>
<keyword evidence="3" id="KW-0804">Transcription</keyword>
<dbReference type="InterPro" id="IPR036390">
    <property type="entry name" value="WH_DNA-bd_sf"/>
</dbReference>
<evidence type="ECO:0000313" key="6">
    <source>
        <dbReference type="Proteomes" id="UP001500064"/>
    </source>
</evidence>
<dbReference type="InterPro" id="IPR001034">
    <property type="entry name" value="DeoR_HTH"/>
</dbReference>
<proteinExistence type="predicted"/>
<dbReference type="PIRSF" id="PIRSF016838">
    <property type="entry name" value="PafC"/>
    <property type="match status" value="1"/>
</dbReference>
<dbReference type="PROSITE" id="PS51000">
    <property type="entry name" value="HTH_DEOR_2"/>
    <property type="match status" value="1"/>
</dbReference>
<dbReference type="EMBL" id="BAAAMU010000062">
    <property type="protein sequence ID" value="GAA1660169.1"/>
    <property type="molecule type" value="Genomic_DNA"/>
</dbReference>
<dbReference type="InterPro" id="IPR057727">
    <property type="entry name" value="WCX_dom"/>
</dbReference>
<protein>
    <submittedName>
        <fullName evidence="5">YafY family protein</fullName>
    </submittedName>
</protein>
<reference evidence="6" key="1">
    <citation type="journal article" date="2019" name="Int. J. Syst. Evol. Microbiol.">
        <title>The Global Catalogue of Microorganisms (GCM) 10K type strain sequencing project: providing services to taxonomists for standard genome sequencing and annotation.</title>
        <authorList>
            <consortium name="The Broad Institute Genomics Platform"/>
            <consortium name="The Broad Institute Genome Sequencing Center for Infectious Disease"/>
            <person name="Wu L."/>
            <person name="Ma J."/>
        </authorList>
    </citation>
    <scope>NUCLEOTIDE SEQUENCE [LARGE SCALE GENOMIC DNA]</scope>
    <source>
        <strain evidence="6">JCM 13929</strain>
    </source>
</reference>
<dbReference type="SUPFAM" id="SSF46785">
    <property type="entry name" value="Winged helix' DNA-binding domain"/>
    <property type="match status" value="1"/>
</dbReference>
<dbReference type="Pfam" id="PF08279">
    <property type="entry name" value="HTH_11"/>
    <property type="match status" value="1"/>
</dbReference>
<dbReference type="InterPro" id="IPR028349">
    <property type="entry name" value="PafC-like"/>
</dbReference>
<dbReference type="Pfam" id="PF13280">
    <property type="entry name" value="WYL"/>
    <property type="match status" value="1"/>
</dbReference>
<keyword evidence="6" id="KW-1185">Reference proteome</keyword>
<dbReference type="InterPro" id="IPR036388">
    <property type="entry name" value="WH-like_DNA-bd_sf"/>
</dbReference>
<feature type="domain" description="HTH deoR-type" evidence="4">
    <location>
        <begin position="4"/>
        <end position="63"/>
    </location>
</feature>
<dbReference type="Pfam" id="PF25583">
    <property type="entry name" value="WCX"/>
    <property type="match status" value="1"/>
</dbReference>
<dbReference type="RefSeq" id="WP_346110582.1">
    <property type="nucleotide sequence ID" value="NZ_BAAAMU010000062.1"/>
</dbReference>
<dbReference type="PROSITE" id="PS52050">
    <property type="entry name" value="WYL"/>
    <property type="match status" value="1"/>
</dbReference>
<dbReference type="Proteomes" id="UP001500064">
    <property type="component" value="Unassembled WGS sequence"/>
</dbReference>
<evidence type="ECO:0000256" key="3">
    <source>
        <dbReference type="ARBA" id="ARBA00023163"/>
    </source>
</evidence>
<organism evidence="5 6">
    <name type="scientific">Nonomuraea maheshkhaliensis</name>
    <dbReference type="NCBI Taxonomy" id="419590"/>
    <lineage>
        <taxon>Bacteria</taxon>
        <taxon>Bacillati</taxon>
        <taxon>Actinomycetota</taxon>
        <taxon>Actinomycetes</taxon>
        <taxon>Streptosporangiales</taxon>
        <taxon>Streptosporangiaceae</taxon>
        <taxon>Nonomuraea</taxon>
    </lineage>
</organism>
<dbReference type="Gene3D" id="1.10.10.10">
    <property type="entry name" value="Winged helix-like DNA-binding domain superfamily/Winged helix DNA-binding domain"/>
    <property type="match status" value="1"/>
</dbReference>
<keyword evidence="2" id="KW-0238">DNA-binding</keyword>
<dbReference type="PANTHER" id="PTHR34580:SF3">
    <property type="entry name" value="PROTEIN PAFB"/>
    <property type="match status" value="1"/>
</dbReference>
<evidence type="ECO:0000313" key="5">
    <source>
        <dbReference type="EMBL" id="GAA1660169.1"/>
    </source>
</evidence>
<dbReference type="InterPro" id="IPR013196">
    <property type="entry name" value="HTH_11"/>
</dbReference>
<dbReference type="InterPro" id="IPR018356">
    <property type="entry name" value="Tscrpt_reg_HTH_DeoR_CS"/>
</dbReference>
<dbReference type="PROSITE" id="PS00894">
    <property type="entry name" value="HTH_DEOR_1"/>
    <property type="match status" value="1"/>
</dbReference>
<evidence type="ECO:0000256" key="1">
    <source>
        <dbReference type="ARBA" id="ARBA00023015"/>
    </source>
</evidence>
<name>A0ABP4RT05_9ACTN</name>
<evidence type="ECO:0000256" key="2">
    <source>
        <dbReference type="ARBA" id="ARBA00023125"/>
    </source>
</evidence>
<accession>A0ABP4RT05</accession>